<feature type="transmembrane region" description="Helical" evidence="1">
    <location>
        <begin position="187"/>
        <end position="209"/>
    </location>
</feature>
<keyword evidence="1" id="KW-0472">Membrane</keyword>
<accession>A0ABN9TU35</accession>
<feature type="transmembrane region" description="Helical" evidence="1">
    <location>
        <begin position="103"/>
        <end position="122"/>
    </location>
</feature>
<comment type="caution">
    <text evidence="2">The sequence shown here is derived from an EMBL/GenBank/DDBJ whole genome shotgun (WGS) entry which is preliminary data.</text>
</comment>
<keyword evidence="1" id="KW-0812">Transmembrane</keyword>
<dbReference type="EMBL" id="CAUYUJ010015056">
    <property type="protein sequence ID" value="CAK0849388.1"/>
    <property type="molecule type" value="Genomic_DNA"/>
</dbReference>
<name>A0ABN9TU35_9DINO</name>
<protein>
    <recommendedName>
        <fullName evidence="4">GPI ethanolamine phosphate transferase 1</fullName>
    </recommendedName>
</protein>
<reference evidence="2" key="1">
    <citation type="submission" date="2023-10" db="EMBL/GenBank/DDBJ databases">
        <authorList>
            <person name="Chen Y."/>
            <person name="Shah S."/>
            <person name="Dougan E. K."/>
            <person name="Thang M."/>
            <person name="Chan C."/>
        </authorList>
    </citation>
    <scope>NUCLEOTIDE SEQUENCE [LARGE SCALE GENOMIC DNA]</scope>
</reference>
<keyword evidence="1" id="KW-1133">Transmembrane helix</keyword>
<evidence type="ECO:0000313" key="2">
    <source>
        <dbReference type="EMBL" id="CAK0849388.1"/>
    </source>
</evidence>
<feature type="transmembrane region" description="Helical" evidence="1">
    <location>
        <begin position="128"/>
        <end position="151"/>
    </location>
</feature>
<evidence type="ECO:0000313" key="3">
    <source>
        <dbReference type="Proteomes" id="UP001189429"/>
    </source>
</evidence>
<feature type="transmembrane region" description="Helical" evidence="1">
    <location>
        <begin position="61"/>
        <end position="82"/>
    </location>
</feature>
<proteinExistence type="predicted"/>
<evidence type="ECO:0000256" key="1">
    <source>
        <dbReference type="SAM" id="Phobius"/>
    </source>
</evidence>
<organism evidence="2 3">
    <name type="scientific">Prorocentrum cordatum</name>
    <dbReference type="NCBI Taxonomy" id="2364126"/>
    <lineage>
        <taxon>Eukaryota</taxon>
        <taxon>Sar</taxon>
        <taxon>Alveolata</taxon>
        <taxon>Dinophyceae</taxon>
        <taxon>Prorocentrales</taxon>
        <taxon>Prorocentraceae</taxon>
        <taxon>Prorocentrum</taxon>
    </lineage>
</organism>
<gene>
    <name evidence="2" type="ORF">PCOR1329_LOCUS42083</name>
</gene>
<dbReference type="Proteomes" id="UP001189429">
    <property type="component" value="Unassembled WGS sequence"/>
</dbReference>
<keyword evidence="3" id="KW-1185">Reference proteome</keyword>
<sequence>MVTRASTPISRISRRPRLLRSTIACLVYARVLLRQRRWLLLFGVSVLLVGMRSRFMHFFTIALICVNVAVVPHVLSYVLIVVRTFSLKALISVNKVVLQRLPCTLLVPVLLFFLKTMNYMIAEVIPPLVLFFLMPTSRLTALIYMIVVAPLPPSAFLGMHEPPPCLTETLCMTLMAIPPVLNYPLVLVPSVFLTALLCTLASITPNSIISRTLTMSARSRRPPSTSCSCLRLPAAAAPHP</sequence>
<evidence type="ECO:0008006" key="4">
    <source>
        <dbReference type="Google" id="ProtNLM"/>
    </source>
</evidence>